<dbReference type="Gene3D" id="3.40.50.300">
    <property type="entry name" value="P-loop containing nucleotide triphosphate hydrolases"/>
    <property type="match status" value="1"/>
</dbReference>
<organism evidence="5 6">
    <name type="scientific">Dendrobium thyrsiflorum</name>
    <name type="common">Pinecone-like raceme dendrobium</name>
    <name type="synonym">Orchid</name>
    <dbReference type="NCBI Taxonomy" id="117978"/>
    <lineage>
        <taxon>Eukaryota</taxon>
        <taxon>Viridiplantae</taxon>
        <taxon>Streptophyta</taxon>
        <taxon>Embryophyta</taxon>
        <taxon>Tracheophyta</taxon>
        <taxon>Spermatophyta</taxon>
        <taxon>Magnoliopsida</taxon>
        <taxon>Liliopsida</taxon>
        <taxon>Asparagales</taxon>
        <taxon>Orchidaceae</taxon>
        <taxon>Epidendroideae</taxon>
        <taxon>Malaxideae</taxon>
        <taxon>Dendrobiinae</taxon>
        <taxon>Dendrobium</taxon>
    </lineage>
</organism>
<reference evidence="5 6" key="1">
    <citation type="journal article" date="2024" name="Plant Biotechnol. J.">
        <title>Dendrobium thyrsiflorum genome and its molecular insights into genes involved in important horticultural traits.</title>
        <authorList>
            <person name="Chen B."/>
            <person name="Wang J.Y."/>
            <person name="Zheng P.J."/>
            <person name="Li K.L."/>
            <person name="Liang Y.M."/>
            <person name="Chen X.F."/>
            <person name="Zhang C."/>
            <person name="Zhao X."/>
            <person name="He X."/>
            <person name="Zhang G.Q."/>
            <person name="Liu Z.J."/>
            <person name="Xu Q."/>
        </authorList>
    </citation>
    <scope>NUCLEOTIDE SEQUENCE [LARGE SCALE GENOMIC DNA]</scope>
    <source>
        <strain evidence="5">GZMU011</strain>
    </source>
</reference>
<dbReference type="InterPro" id="IPR027417">
    <property type="entry name" value="P-loop_NTPase"/>
</dbReference>
<evidence type="ECO:0000259" key="4">
    <source>
        <dbReference type="Pfam" id="PF00931"/>
    </source>
</evidence>
<name>A0ABD0TYD6_DENTH</name>
<dbReference type="Gene3D" id="1.10.510.10">
    <property type="entry name" value="Transferase(Phosphotransferase) domain 1"/>
    <property type="match status" value="1"/>
</dbReference>
<feature type="domain" description="NB-ARC" evidence="4">
    <location>
        <begin position="332"/>
        <end position="393"/>
    </location>
</feature>
<dbReference type="EMBL" id="JANQDX010000019">
    <property type="protein sequence ID" value="KAL0904632.1"/>
    <property type="molecule type" value="Genomic_DNA"/>
</dbReference>
<dbReference type="GO" id="GO:0061630">
    <property type="term" value="F:ubiquitin protein ligase activity"/>
    <property type="evidence" value="ECO:0007669"/>
    <property type="project" value="UniProtKB-EC"/>
</dbReference>
<evidence type="ECO:0000256" key="2">
    <source>
        <dbReference type="ARBA" id="ARBA00012483"/>
    </source>
</evidence>
<gene>
    <name evidence="5" type="ORF">M5K25_026761</name>
</gene>
<accession>A0ABD0TYD6</accession>
<dbReference type="AlphaFoldDB" id="A0ABD0TYD6"/>
<keyword evidence="6" id="KW-1185">Reference proteome</keyword>
<evidence type="ECO:0000313" key="5">
    <source>
        <dbReference type="EMBL" id="KAL0904632.1"/>
    </source>
</evidence>
<protein>
    <recommendedName>
        <fullName evidence="2">RING-type E3 ubiquitin transferase</fullName>
        <ecNumber evidence="2">2.3.2.27</ecNumber>
    </recommendedName>
</protein>
<evidence type="ECO:0000256" key="3">
    <source>
        <dbReference type="ARBA" id="ARBA00022786"/>
    </source>
</evidence>
<dbReference type="PANTHER" id="PTHR45647">
    <property type="entry name" value="OS02G0152300 PROTEIN"/>
    <property type="match status" value="1"/>
</dbReference>
<dbReference type="Proteomes" id="UP001552299">
    <property type="component" value="Unassembled WGS sequence"/>
</dbReference>
<comment type="catalytic activity">
    <reaction evidence="1">
        <text>S-ubiquitinyl-[E2 ubiquitin-conjugating enzyme]-L-cysteine + [acceptor protein]-L-lysine = [E2 ubiquitin-conjugating enzyme]-L-cysteine + N(6)-ubiquitinyl-[acceptor protein]-L-lysine.</text>
        <dbReference type="EC" id="2.3.2.27"/>
    </reaction>
</comment>
<keyword evidence="3" id="KW-0833">Ubl conjugation pathway</keyword>
<comment type="caution">
    <text evidence="5">The sequence shown here is derived from an EMBL/GenBank/DDBJ whole genome shotgun (WGS) entry which is preliminary data.</text>
</comment>
<evidence type="ECO:0000313" key="6">
    <source>
        <dbReference type="Proteomes" id="UP001552299"/>
    </source>
</evidence>
<dbReference type="EC" id="2.3.2.27" evidence="2"/>
<dbReference type="InterPro" id="IPR002182">
    <property type="entry name" value="NB-ARC"/>
</dbReference>
<sequence>MDCRRRSVVDEDRSRRWVVDDGRYPWVVDEDRRQIGWEVDEDRRRRRWAIEEDRRRRRRAVDNDRRRRRWEIDGYPPLELPLKWRDPPPEYPPLDLPLKWRNPLPEHLIRNQSAACVRNSPPLRPHSVAHDYASASYCDLRFCTRLSSPARPAPAAASGVHSDLVEKGFVAVEDSKYEKDAVIEDSNREDEVIMATEEELIEETEVSYAQNEAESILEIEELNEGNDDRCSADTEDVDPLDSVVDATSSKAHLKEKLSAAEVVQKLDKVPAEVRTFHHLLESTKQEQERELYKARETGSLPRNDLIGRGKDKEFVMQWLRKPSNELPGTILYRNISLLSIVGHGGTGKTTLLQHVYKDEMTEEFDLKMSMKDARRTFDGMPDRNIVDKLLERLNVLPGDDFLSKEAQISLAVAGIAGAVTASVICSDPHHLKASFLRNNSDENGLATGDITLAADVYSFGIILLRLLTRKPALGIINHVQEAVSKEKLHSILDRSAGMWPHIQAKQLV</sequence>
<dbReference type="InterPro" id="IPR051348">
    <property type="entry name" value="U-box_ubiquitin_ligases"/>
</dbReference>
<dbReference type="SUPFAM" id="SSF52540">
    <property type="entry name" value="P-loop containing nucleoside triphosphate hydrolases"/>
    <property type="match status" value="1"/>
</dbReference>
<evidence type="ECO:0000256" key="1">
    <source>
        <dbReference type="ARBA" id="ARBA00000900"/>
    </source>
</evidence>
<dbReference type="PANTHER" id="PTHR45647:SF100">
    <property type="entry name" value="U-BOX DOMAIN-CONTAINING PROTEIN 33"/>
    <property type="match status" value="1"/>
</dbReference>
<dbReference type="Pfam" id="PF00931">
    <property type="entry name" value="NB-ARC"/>
    <property type="match status" value="1"/>
</dbReference>
<proteinExistence type="predicted"/>